<reference evidence="3" key="1">
    <citation type="journal article" date="2019" name="Int. J. Syst. Evol. Microbiol.">
        <title>The Global Catalogue of Microorganisms (GCM) 10K type strain sequencing project: providing services to taxonomists for standard genome sequencing and annotation.</title>
        <authorList>
            <consortium name="The Broad Institute Genomics Platform"/>
            <consortium name="The Broad Institute Genome Sequencing Center for Infectious Disease"/>
            <person name="Wu L."/>
            <person name="Ma J."/>
        </authorList>
    </citation>
    <scope>NUCLEOTIDE SEQUENCE [LARGE SCALE GENOMIC DNA]</scope>
    <source>
        <strain evidence="3">JCM 17066</strain>
    </source>
</reference>
<dbReference type="PROSITE" id="PS50005">
    <property type="entry name" value="TPR"/>
    <property type="match status" value="1"/>
</dbReference>
<dbReference type="Proteomes" id="UP001596045">
    <property type="component" value="Unassembled WGS sequence"/>
</dbReference>
<comment type="caution">
    <text evidence="2">The sequence shown here is derived from an EMBL/GenBank/DDBJ whole genome shotgun (WGS) entry which is preliminary data.</text>
</comment>
<dbReference type="RefSeq" id="WP_378998871.1">
    <property type="nucleotide sequence ID" value="NZ_JBHSMT010000028.1"/>
</dbReference>
<organism evidence="2 3">
    <name type="scientific">Paraherbaspirillum soli</name>
    <dbReference type="NCBI Taxonomy" id="631222"/>
    <lineage>
        <taxon>Bacteria</taxon>
        <taxon>Pseudomonadati</taxon>
        <taxon>Pseudomonadota</taxon>
        <taxon>Betaproteobacteria</taxon>
        <taxon>Burkholderiales</taxon>
        <taxon>Oxalobacteraceae</taxon>
        <taxon>Paraherbaspirillum</taxon>
    </lineage>
</organism>
<accession>A0ABW0MDJ8</accession>
<evidence type="ECO:0000256" key="1">
    <source>
        <dbReference type="PROSITE-ProRule" id="PRU00339"/>
    </source>
</evidence>
<feature type="repeat" description="TPR" evidence="1">
    <location>
        <begin position="39"/>
        <end position="72"/>
    </location>
</feature>
<name>A0ABW0MDJ8_9BURK</name>
<dbReference type="Pfam" id="PF13181">
    <property type="entry name" value="TPR_8"/>
    <property type="match status" value="1"/>
</dbReference>
<dbReference type="SUPFAM" id="SSF48452">
    <property type="entry name" value="TPR-like"/>
    <property type="match status" value="1"/>
</dbReference>
<gene>
    <name evidence="2" type="ORF">ACFPM8_16235</name>
</gene>
<dbReference type="Gene3D" id="1.25.40.10">
    <property type="entry name" value="Tetratricopeptide repeat domain"/>
    <property type="match status" value="1"/>
</dbReference>
<evidence type="ECO:0008006" key="4">
    <source>
        <dbReference type="Google" id="ProtNLM"/>
    </source>
</evidence>
<proteinExistence type="predicted"/>
<sequence>MQKNCDDDTLKNLLAKIGQGSAADLHLIDSTLAQWPQDARLYFLRGSIRAGLQQYDAAIADMIASLTLNPNDIITRFQLGFLYLTCADAARAVATWRALEGLNAAHPIRLFVDGLRNLAEDRFAEAEASLKAGISSNQQWPEINRNMQLILAKIPPSGTGATQAADAEHQDNGHLLLSGYLTSKTTH</sequence>
<keyword evidence="3" id="KW-1185">Reference proteome</keyword>
<dbReference type="InterPro" id="IPR011990">
    <property type="entry name" value="TPR-like_helical_dom_sf"/>
</dbReference>
<evidence type="ECO:0000313" key="2">
    <source>
        <dbReference type="EMBL" id="MFC5475511.1"/>
    </source>
</evidence>
<protein>
    <recommendedName>
        <fullName evidence="4">Tetratricopeptide repeat protein</fullName>
    </recommendedName>
</protein>
<keyword evidence="1" id="KW-0802">TPR repeat</keyword>
<dbReference type="InterPro" id="IPR019734">
    <property type="entry name" value="TPR_rpt"/>
</dbReference>
<dbReference type="EMBL" id="JBHSMT010000028">
    <property type="protein sequence ID" value="MFC5475511.1"/>
    <property type="molecule type" value="Genomic_DNA"/>
</dbReference>
<evidence type="ECO:0000313" key="3">
    <source>
        <dbReference type="Proteomes" id="UP001596045"/>
    </source>
</evidence>